<feature type="transmembrane region" description="Helical" evidence="8">
    <location>
        <begin position="773"/>
        <end position="790"/>
    </location>
</feature>
<evidence type="ECO:0000259" key="9">
    <source>
        <dbReference type="PROSITE" id="PS50893"/>
    </source>
</evidence>
<feature type="transmembrane region" description="Helical" evidence="8">
    <location>
        <begin position="916"/>
        <end position="936"/>
    </location>
</feature>
<dbReference type="InterPro" id="IPR036640">
    <property type="entry name" value="ABC1_TM_sf"/>
</dbReference>
<dbReference type="GO" id="GO:0005743">
    <property type="term" value="C:mitochondrial inner membrane"/>
    <property type="evidence" value="ECO:0007669"/>
    <property type="project" value="TreeGrafter"/>
</dbReference>
<dbReference type="Pfam" id="PF00005">
    <property type="entry name" value="ABC_tran"/>
    <property type="match status" value="2"/>
</dbReference>
<evidence type="ECO:0000313" key="12">
    <source>
        <dbReference type="Proteomes" id="UP000286134"/>
    </source>
</evidence>
<dbReference type="FunFam" id="3.40.50.300:FF:000604">
    <property type="entry name" value="ABC transporter B family member 28"/>
    <property type="match status" value="1"/>
</dbReference>
<keyword evidence="3 8" id="KW-0812">Transmembrane</keyword>
<dbReference type="InterPro" id="IPR027417">
    <property type="entry name" value="P-loop_NTPase"/>
</dbReference>
<feature type="transmembrane region" description="Helical" evidence="8">
    <location>
        <begin position="80"/>
        <end position="108"/>
    </location>
</feature>
<protein>
    <submittedName>
        <fullName evidence="11">Leptomycin B resistance protein pmd1</fullName>
    </submittedName>
</protein>
<gene>
    <name evidence="11" type="ORF">OnM2_055056</name>
</gene>
<evidence type="ECO:0000259" key="10">
    <source>
        <dbReference type="PROSITE" id="PS50929"/>
    </source>
</evidence>
<keyword evidence="2" id="KW-0813">Transport</keyword>
<organism evidence="11 12">
    <name type="scientific">Erysiphe neolycopersici</name>
    <dbReference type="NCBI Taxonomy" id="212602"/>
    <lineage>
        <taxon>Eukaryota</taxon>
        <taxon>Fungi</taxon>
        <taxon>Dikarya</taxon>
        <taxon>Ascomycota</taxon>
        <taxon>Pezizomycotina</taxon>
        <taxon>Leotiomycetes</taxon>
        <taxon>Erysiphales</taxon>
        <taxon>Erysiphaceae</taxon>
        <taxon>Erysiphe</taxon>
    </lineage>
</organism>
<feature type="transmembrane region" description="Helical" evidence="8">
    <location>
        <begin position="838"/>
        <end position="861"/>
    </location>
</feature>
<keyword evidence="5" id="KW-0067">ATP-binding</keyword>
<proteinExistence type="predicted"/>
<evidence type="ECO:0000313" key="11">
    <source>
        <dbReference type="EMBL" id="RKF60001.1"/>
    </source>
</evidence>
<feature type="transmembrane region" description="Helical" evidence="8">
    <location>
        <begin position="33"/>
        <end position="60"/>
    </location>
</feature>
<name>A0A420HRD9_9PEZI</name>
<dbReference type="InterPro" id="IPR039421">
    <property type="entry name" value="Type_1_exporter"/>
</dbReference>
<dbReference type="PANTHER" id="PTHR43394:SF15">
    <property type="entry name" value="ALPHA-FACTOR-TRANSPORTING ATPASE"/>
    <property type="match status" value="1"/>
</dbReference>
<dbReference type="GO" id="GO:0005524">
    <property type="term" value="F:ATP binding"/>
    <property type="evidence" value="ECO:0007669"/>
    <property type="project" value="UniProtKB-KW"/>
</dbReference>
<dbReference type="GO" id="GO:0015421">
    <property type="term" value="F:ABC-type oligopeptide transporter activity"/>
    <property type="evidence" value="ECO:0007669"/>
    <property type="project" value="TreeGrafter"/>
</dbReference>
<comment type="caution">
    <text evidence="11">The sequence shown here is derived from an EMBL/GenBank/DDBJ whole genome shotgun (WGS) entry which is preliminary data.</text>
</comment>
<feature type="transmembrane region" description="Helical" evidence="8">
    <location>
        <begin position="1058"/>
        <end position="1080"/>
    </location>
</feature>
<dbReference type="GO" id="GO:0090374">
    <property type="term" value="P:oligopeptide export from mitochondrion"/>
    <property type="evidence" value="ECO:0007669"/>
    <property type="project" value="TreeGrafter"/>
</dbReference>
<feature type="domain" description="ABC transporter" evidence="9">
    <location>
        <begin position="365"/>
        <end position="601"/>
    </location>
</feature>
<evidence type="ECO:0000256" key="3">
    <source>
        <dbReference type="ARBA" id="ARBA00022692"/>
    </source>
</evidence>
<accession>A0A420HRD9</accession>
<dbReference type="SMART" id="SM00382">
    <property type="entry name" value="AAA"/>
    <property type="match status" value="2"/>
</dbReference>
<keyword evidence="6 8" id="KW-1133">Transmembrane helix</keyword>
<dbReference type="CDD" id="cd18577">
    <property type="entry name" value="ABC_6TM_Pgp_ABCB1_D1_like"/>
    <property type="match status" value="1"/>
</dbReference>
<evidence type="ECO:0000256" key="7">
    <source>
        <dbReference type="ARBA" id="ARBA00023136"/>
    </source>
</evidence>
<dbReference type="PROSITE" id="PS50893">
    <property type="entry name" value="ABC_TRANSPORTER_2"/>
    <property type="match status" value="2"/>
</dbReference>
<evidence type="ECO:0000256" key="2">
    <source>
        <dbReference type="ARBA" id="ARBA00022448"/>
    </source>
</evidence>
<dbReference type="InterPro" id="IPR003593">
    <property type="entry name" value="AAA+_ATPase"/>
</dbReference>
<feature type="transmembrane region" description="Helical" evidence="8">
    <location>
        <begin position="797"/>
        <end position="818"/>
    </location>
</feature>
<feature type="domain" description="ABC transmembrane type-1" evidence="10">
    <location>
        <begin position="36"/>
        <end position="327"/>
    </location>
</feature>
<dbReference type="Proteomes" id="UP000286134">
    <property type="component" value="Unassembled WGS sequence"/>
</dbReference>
<feature type="transmembrane region" description="Helical" evidence="8">
    <location>
        <begin position="186"/>
        <end position="203"/>
    </location>
</feature>
<feature type="domain" description="ABC transporter" evidence="9">
    <location>
        <begin position="1119"/>
        <end position="1373"/>
    </location>
</feature>
<dbReference type="SUPFAM" id="SSF90123">
    <property type="entry name" value="ABC transporter transmembrane region"/>
    <property type="match status" value="2"/>
</dbReference>
<dbReference type="OrthoDB" id="6500128at2759"/>
<evidence type="ECO:0000256" key="4">
    <source>
        <dbReference type="ARBA" id="ARBA00022741"/>
    </source>
</evidence>
<evidence type="ECO:0000256" key="6">
    <source>
        <dbReference type="ARBA" id="ARBA00022989"/>
    </source>
</evidence>
<dbReference type="GO" id="GO:0016887">
    <property type="term" value="F:ATP hydrolysis activity"/>
    <property type="evidence" value="ECO:0007669"/>
    <property type="project" value="InterPro"/>
</dbReference>
<keyword evidence="7 8" id="KW-0472">Membrane</keyword>
<dbReference type="Pfam" id="PF00664">
    <property type="entry name" value="ABC_membrane"/>
    <property type="match status" value="2"/>
</dbReference>
<dbReference type="CDD" id="cd18578">
    <property type="entry name" value="ABC_6TM_Pgp_ABCB1_D2_like"/>
    <property type="match status" value="1"/>
</dbReference>
<feature type="transmembrane region" description="Helical" evidence="8">
    <location>
        <begin position="267"/>
        <end position="293"/>
    </location>
</feature>
<evidence type="ECO:0000256" key="8">
    <source>
        <dbReference type="SAM" id="Phobius"/>
    </source>
</evidence>
<evidence type="ECO:0000256" key="1">
    <source>
        <dbReference type="ARBA" id="ARBA00004141"/>
    </source>
</evidence>
<dbReference type="SUPFAM" id="SSF52540">
    <property type="entry name" value="P-loop containing nucleoside triphosphate hydrolases"/>
    <property type="match status" value="2"/>
</dbReference>
<feature type="transmembrane region" description="Helical" evidence="8">
    <location>
        <begin position="1024"/>
        <end position="1046"/>
    </location>
</feature>
<dbReference type="EMBL" id="MCFK01005530">
    <property type="protein sequence ID" value="RKF60001.1"/>
    <property type="molecule type" value="Genomic_DNA"/>
</dbReference>
<keyword evidence="12" id="KW-1185">Reference proteome</keyword>
<feature type="transmembrane region" description="Helical" evidence="8">
    <location>
        <begin position="942"/>
        <end position="962"/>
    </location>
</feature>
<comment type="subcellular location">
    <subcellularLocation>
        <location evidence="1">Membrane</location>
        <topology evidence="1">Multi-pass membrane protein</topology>
    </subcellularLocation>
</comment>
<keyword evidence="4" id="KW-0547">Nucleotide-binding</keyword>
<reference evidence="11 12" key="1">
    <citation type="journal article" date="2018" name="BMC Genomics">
        <title>Comparative genome analyses reveal sequence features reflecting distinct modes of host-adaptation between dicot and monocot powdery mildew.</title>
        <authorList>
            <person name="Wu Y."/>
            <person name="Ma X."/>
            <person name="Pan Z."/>
            <person name="Kale S.D."/>
            <person name="Song Y."/>
            <person name="King H."/>
            <person name="Zhang Q."/>
            <person name="Presley C."/>
            <person name="Deng X."/>
            <person name="Wei C.I."/>
            <person name="Xiao S."/>
        </authorList>
    </citation>
    <scope>NUCLEOTIDE SEQUENCE [LARGE SCALE GENOMIC DNA]</scope>
    <source>
        <strain evidence="11">UMSG2</strain>
    </source>
</reference>
<feature type="domain" description="ABC transmembrane type-1" evidence="10">
    <location>
        <begin position="800"/>
        <end position="1085"/>
    </location>
</feature>
<dbReference type="InterPro" id="IPR003439">
    <property type="entry name" value="ABC_transporter-like_ATP-bd"/>
</dbReference>
<evidence type="ECO:0000256" key="5">
    <source>
        <dbReference type="ARBA" id="ARBA00022840"/>
    </source>
</evidence>
<dbReference type="STRING" id="212602.A0A420HRD9"/>
<dbReference type="Gene3D" id="3.40.50.300">
    <property type="entry name" value="P-loop containing nucleotide triphosphate hydrolases"/>
    <property type="match status" value="2"/>
</dbReference>
<dbReference type="Gene3D" id="1.20.1560.10">
    <property type="entry name" value="ABC transporter type 1, transmembrane domain"/>
    <property type="match status" value="2"/>
</dbReference>
<dbReference type="PANTHER" id="PTHR43394">
    <property type="entry name" value="ATP-DEPENDENT PERMEASE MDL1, MITOCHONDRIAL"/>
    <property type="match status" value="1"/>
</dbReference>
<dbReference type="PROSITE" id="PS50929">
    <property type="entry name" value="ABC_TM1F"/>
    <property type="match status" value="2"/>
</dbReference>
<sequence length="1379" mass="154924">MFEFHQELDFHIRKICKMHPWKFYLNSLEKSSFFLFAAIAITALSSLLHPIAVILCGRIFGTLTSFSSGLMSPSEISNEISNLCLSLILLGCLAWIIEFCFMSLWIAYGERFAKKVRELTFMSLLHQDMSFNYLKKFDFAPLLVRLETQTRELQMSVSQPSGFIIFEIFSLISSVSVALYHAWQVALLFLVILPIMAIGFWLVSKLLESVNKNQEACLMKASKSASSSIKESITVKTFTAEDYELCQYKEILKQVGKSHKIQARVNALQIAVTKFVVALYFIGGFWLGLYMVIHGKDPGDILIAFYTTLAVMHSVEIVSTQWNFVVKGIAANNAISSLLHELQASSKNQNNTLLLDLPNLANSNIELKGVSFSYPGNPNQYILKNTNFFFPAHKTTYIVGKSGSGKSTIGMLIMGFYLATKGDILLDGKSLEKIPPKWLHENITLIDQESLLFNESIHQNIAFGRINSACREDVINAGKIANLEEMLSSLPNGLDNLVTKCGNSLSGGQRQKVVISRARLRDSPILILDEATSALDQASRELLNNEMLRWRANKTTIIITHDMSQIRDEFIYVIEKGQVVQKGMYKDLVHEINGVFASLLQNEKQKQVGSENITSKKLLDLSECSSEIVESDDSASKFQEKTSGWDKSSKVTKILFKNESRDTSLDITWLKSNNSTEVLVEPFSHKSDLQLKFNSLKSLKKLPNQISRWWKNSPESDTYSLLPNYEHEKLEKYNSSTIEQSQMVSSASNSTDRQLDILTKSILQTEDLGQESYVNPQILQIVLMLIWPLLSRKNKYYLSLGILASFITAISIPIFAFFISNLMNLYKSTSNQQKEGSIWVTALFGLIIIDFFSTYFSYYYFECIGQACVTKLRTKCFKNILAQPQAWLEDKRYSTSLLVQCLDRDAEEMHNLIGRFFGPALTTLWLLIVSVLWSLFVDWRLTIAALSCVPVIYIGSVAFNWITSKYEEKCHSIAECTSTIFVEAMMNIRMIRALNLESYFEKKYKDSVALSYSTGLYRSVYSGITYGFVSDTISYMTTALVVYYGTSLILKDLLTVLSFYQIINLLFFSLGHGLAIISLIPQVNSSRIAAKKLLFLANLPHNQSFESTGTQSPISPLPIVFKDLNFTYPRSARKVLKKINLTINENSFIVITGPSGSGKSTIVSLLLGLYAPDESLNSSLSFAGTPLEKYNIASLRSSMAFVPQDPVLFPDTIYANIAYGHSSQSYDANIEAVKQAAQDASIAEFIDSLENGFNTIIGEGGMGVSRGQAQRITIARAFFRNSSLLIMDEPTSALDTLSASHIRGTLKKMSLRRHSFLSPLSSRPLSLVIISHSIEMMAISDHIIVLDKGEIVERGEFQDLWNQKNGTALWKIINGRKEV</sequence>
<dbReference type="InterPro" id="IPR011527">
    <property type="entry name" value="ABC1_TM_dom"/>
</dbReference>